<dbReference type="PANTHER" id="PTHR30146:SF33">
    <property type="entry name" value="TRANSCRIPTIONAL REGULATOR"/>
    <property type="match status" value="1"/>
</dbReference>
<proteinExistence type="predicted"/>
<gene>
    <name evidence="5" type="ORF">E4T80_00885</name>
</gene>
<dbReference type="PANTHER" id="PTHR30146">
    <property type="entry name" value="LACI-RELATED TRANSCRIPTIONAL REPRESSOR"/>
    <property type="match status" value="1"/>
</dbReference>
<evidence type="ECO:0000259" key="4">
    <source>
        <dbReference type="PROSITE" id="PS50932"/>
    </source>
</evidence>
<evidence type="ECO:0000313" key="5">
    <source>
        <dbReference type="EMBL" id="TFV13094.1"/>
    </source>
</evidence>
<evidence type="ECO:0000256" key="3">
    <source>
        <dbReference type="ARBA" id="ARBA00023163"/>
    </source>
</evidence>
<keyword evidence="3" id="KW-0804">Transcription</keyword>
<dbReference type="SUPFAM" id="SSF47413">
    <property type="entry name" value="lambda repressor-like DNA-binding domains"/>
    <property type="match status" value="1"/>
</dbReference>
<organism evidence="5 6">
    <name type="scientific">Muribacter muris</name>
    <dbReference type="NCBI Taxonomy" id="67855"/>
    <lineage>
        <taxon>Bacteria</taxon>
        <taxon>Pseudomonadati</taxon>
        <taxon>Pseudomonadota</taxon>
        <taxon>Gammaproteobacteria</taxon>
        <taxon>Pasteurellales</taxon>
        <taxon>Pasteurellaceae</taxon>
        <taxon>Muribacter</taxon>
    </lineage>
</organism>
<dbReference type="CDD" id="cd01392">
    <property type="entry name" value="HTH_LacI"/>
    <property type="match status" value="1"/>
</dbReference>
<evidence type="ECO:0000256" key="2">
    <source>
        <dbReference type="ARBA" id="ARBA00023125"/>
    </source>
</evidence>
<evidence type="ECO:0000256" key="1">
    <source>
        <dbReference type="ARBA" id="ARBA00023015"/>
    </source>
</evidence>
<evidence type="ECO:0000313" key="6">
    <source>
        <dbReference type="Proteomes" id="UP000297396"/>
    </source>
</evidence>
<dbReference type="InterPro" id="IPR010982">
    <property type="entry name" value="Lambda_DNA-bd_dom_sf"/>
</dbReference>
<accession>A0A4Y9K4V5</accession>
<dbReference type="Pfam" id="PF00356">
    <property type="entry name" value="LacI"/>
    <property type="match status" value="1"/>
</dbReference>
<name>A0A4Y9K4V5_9PAST</name>
<dbReference type="InterPro" id="IPR000843">
    <property type="entry name" value="HTH_LacI"/>
</dbReference>
<dbReference type="Pfam" id="PF13377">
    <property type="entry name" value="Peripla_BP_3"/>
    <property type="match status" value="1"/>
</dbReference>
<keyword evidence="2 5" id="KW-0238">DNA-binding</keyword>
<dbReference type="OrthoDB" id="5681588at2"/>
<dbReference type="SUPFAM" id="SSF53822">
    <property type="entry name" value="Periplasmic binding protein-like I"/>
    <property type="match status" value="1"/>
</dbReference>
<dbReference type="GO" id="GO:0000976">
    <property type="term" value="F:transcription cis-regulatory region binding"/>
    <property type="evidence" value="ECO:0007669"/>
    <property type="project" value="TreeGrafter"/>
</dbReference>
<comment type="caution">
    <text evidence="5">The sequence shown here is derived from an EMBL/GenBank/DDBJ whole genome shotgun (WGS) entry which is preliminary data.</text>
</comment>
<dbReference type="EMBL" id="SPPA01000002">
    <property type="protein sequence ID" value="TFV13094.1"/>
    <property type="molecule type" value="Genomic_DNA"/>
</dbReference>
<dbReference type="InterPro" id="IPR028082">
    <property type="entry name" value="Peripla_BP_I"/>
</dbReference>
<dbReference type="Gene3D" id="3.40.50.2300">
    <property type="match status" value="2"/>
</dbReference>
<dbReference type="InterPro" id="IPR046335">
    <property type="entry name" value="LacI/GalR-like_sensor"/>
</dbReference>
<sequence>MTNESNRTRKTSGRVTLADVAKKVGVGTMTVSRALRTPEVVSEHLREKIQRVVAQLGYVPNFSARQLASATSQNLVIVTSSITSRENALILSALRNATADLALQMVILIANEKYWLQELINHAPQAIILLNFDCPDNAASWIKTSGIPTIEIGAKQNYPIDMNVGIDSKEAMSVMIHFLLEKGYQEIGLLCANQDISIFQKYMESWHTTLLAKHMNPHLIYHCAEDITYSAGTKLFSEAMLIWGKIDALVFLSDELACGALYEAHRRHISIPNDIAIVSLGGLDIGSVSYPKLTTISIPYEEMGRIAGQLLSRIIKGETISPIEKRVDCPIKLIERDSA</sequence>
<protein>
    <submittedName>
        <fullName evidence="5">LacI family DNA-binding transcriptional regulator</fullName>
    </submittedName>
</protein>
<dbReference type="PROSITE" id="PS00356">
    <property type="entry name" value="HTH_LACI_1"/>
    <property type="match status" value="1"/>
</dbReference>
<keyword evidence="1" id="KW-0805">Transcription regulation</keyword>
<dbReference type="AlphaFoldDB" id="A0A4Y9K4V5"/>
<dbReference type="Gene3D" id="1.10.260.40">
    <property type="entry name" value="lambda repressor-like DNA-binding domains"/>
    <property type="match status" value="1"/>
</dbReference>
<dbReference type="PROSITE" id="PS50932">
    <property type="entry name" value="HTH_LACI_2"/>
    <property type="match status" value="1"/>
</dbReference>
<dbReference type="SMART" id="SM00354">
    <property type="entry name" value="HTH_LACI"/>
    <property type="match status" value="1"/>
</dbReference>
<feature type="domain" description="HTH lacI-type" evidence="4">
    <location>
        <begin position="15"/>
        <end position="69"/>
    </location>
</feature>
<dbReference type="RefSeq" id="WP_135054113.1">
    <property type="nucleotide sequence ID" value="NZ_JADGLC010000002.1"/>
</dbReference>
<dbReference type="Proteomes" id="UP000297396">
    <property type="component" value="Unassembled WGS sequence"/>
</dbReference>
<reference evidence="5 6" key="1">
    <citation type="submission" date="2019-03" db="EMBL/GenBank/DDBJ databases">
        <title>Diversity of the mouse oral microbiome.</title>
        <authorList>
            <person name="Joseph S."/>
            <person name="Aduse-Opoku J."/>
            <person name="Curtis M."/>
            <person name="Wade W."/>
            <person name="Hashim A."/>
        </authorList>
    </citation>
    <scope>NUCLEOTIDE SEQUENCE [LARGE SCALE GENOMIC DNA]</scope>
    <source>
        <strain evidence="5 6">WT12</strain>
    </source>
</reference>
<dbReference type="GO" id="GO:0003700">
    <property type="term" value="F:DNA-binding transcription factor activity"/>
    <property type="evidence" value="ECO:0007669"/>
    <property type="project" value="TreeGrafter"/>
</dbReference>